<name>A0A443REN6_9ACAR</name>
<reference evidence="1 2" key="1">
    <citation type="journal article" date="2018" name="Gigascience">
        <title>Genomes of trombidid mites reveal novel predicted allergens and laterally-transferred genes associated with secondary metabolism.</title>
        <authorList>
            <person name="Dong X."/>
            <person name="Chaisiri K."/>
            <person name="Xia D."/>
            <person name="Armstrong S.D."/>
            <person name="Fang Y."/>
            <person name="Donnelly M.J."/>
            <person name="Kadowaki T."/>
            <person name="McGarry J.W."/>
            <person name="Darby A.C."/>
            <person name="Makepeace B.L."/>
        </authorList>
    </citation>
    <scope>NUCLEOTIDE SEQUENCE [LARGE SCALE GENOMIC DNA]</scope>
    <source>
        <strain evidence="1">UoL-WK</strain>
    </source>
</reference>
<dbReference type="OrthoDB" id="9990458at2759"/>
<evidence type="ECO:0000313" key="1">
    <source>
        <dbReference type="EMBL" id="RWS13734.1"/>
    </source>
</evidence>
<feature type="non-terminal residue" evidence="1">
    <location>
        <position position="72"/>
    </location>
</feature>
<protein>
    <submittedName>
        <fullName evidence="1">Uncharacterized protein</fullName>
    </submittedName>
</protein>
<proteinExistence type="predicted"/>
<dbReference type="EMBL" id="NCKU01000897">
    <property type="protein sequence ID" value="RWS13734.1"/>
    <property type="molecule type" value="Genomic_DNA"/>
</dbReference>
<gene>
    <name evidence="1" type="ORF">B4U79_14700</name>
</gene>
<dbReference type="Gene3D" id="1.20.140.150">
    <property type="match status" value="1"/>
</dbReference>
<comment type="caution">
    <text evidence="1">The sequence shown here is derived from an EMBL/GenBank/DDBJ whole genome shotgun (WGS) entry which is preliminary data.</text>
</comment>
<sequence>MSMRSLRILKILTPISAIGSIISQCIALFTNKWLYSEELMPNQDYRKFNMSSEFEYLSKYTVSGLWILCKNE</sequence>
<organism evidence="1 2">
    <name type="scientific">Dinothrombium tinctorium</name>
    <dbReference type="NCBI Taxonomy" id="1965070"/>
    <lineage>
        <taxon>Eukaryota</taxon>
        <taxon>Metazoa</taxon>
        <taxon>Ecdysozoa</taxon>
        <taxon>Arthropoda</taxon>
        <taxon>Chelicerata</taxon>
        <taxon>Arachnida</taxon>
        <taxon>Acari</taxon>
        <taxon>Acariformes</taxon>
        <taxon>Trombidiformes</taxon>
        <taxon>Prostigmata</taxon>
        <taxon>Anystina</taxon>
        <taxon>Parasitengona</taxon>
        <taxon>Trombidioidea</taxon>
        <taxon>Trombidiidae</taxon>
        <taxon>Dinothrombium</taxon>
    </lineage>
</organism>
<accession>A0A443REN6</accession>
<evidence type="ECO:0000313" key="2">
    <source>
        <dbReference type="Proteomes" id="UP000285301"/>
    </source>
</evidence>
<keyword evidence="2" id="KW-1185">Reference proteome</keyword>
<dbReference type="Proteomes" id="UP000285301">
    <property type="component" value="Unassembled WGS sequence"/>
</dbReference>
<dbReference type="AlphaFoldDB" id="A0A443REN6"/>